<gene>
    <name evidence="2" type="ORF">BCV70DRAFT_94301</name>
</gene>
<proteinExistence type="predicted"/>
<keyword evidence="3" id="KW-1185">Reference proteome</keyword>
<name>A0A317XQI8_9BASI</name>
<feature type="transmembrane region" description="Helical" evidence="1">
    <location>
        <begin position="44"/>
        <end position="63"/>
    </location>
</feature>
<dbReference type="Proteomes" id="UP000246740">
    <property type="component" value="Unassembled WGS sequence"/>
</dbReference>
<reference evidence="2 3" key="1">
    <citation type="journal article" date="2018" name="Mol. Biol. Evol.">
        <title>Broad Genomic Sampling Reveals a Smut Pathogenic Ancestry of the Fungal Clade Ustilaginomycotina.</title>
        <authorList>
            <person name="Kijpornyongpan T."/>
            <person name="Mondo S.J."/>
            <person name="Barry K."/>
            <person name="Sandor L."/>
            <person name="Lee J."/>
            <person name="Lipzen A."/>
            <person name="Pangilinan J."/>
            <person name="LaButti K."/>
            <person name="Hainaut M."/>
            <person name="Henrissat B."/>
            <person name="Grigoriev I.V."/>
            <person name="Spatafora J.W."/>
            <person name="Aime M.C."/>
        </authorList>
    </citation>
    <scope>NUCLEOTIDE SEQUENCE [LARGE SCALE GENOMIC DNA]</scope>
    <source>
        <strain evidence="2 3">MCA 3645</strain>
    </source>
</reference>
<accession>A0A317XQI8</accession>
<sequence>MQLPWKYLCLSRMHSASEARQWPAKESTAGSCRAWRLTTIQYPLIFPLFLLFYFILFFPVFFWTTTVQYCTLIDAVLQLGITSTRLHRGCTDDLCHCRAFMQSRLHGLL</sequence>
<keyword evidence="1" id="KW-1133">Transmembrane helix</keyword>
<dbReference type="InParanoid" id="A0A317XQI8"/>
<evidence type="ECO:0000313" key="2">
    <source>
        <dbReference type="EMBL" id="PWZ00362.1"/>
    </source>
</evidence>
<dbReference type="EMBL" id="KZ819192">
    <property type="protein sequence ID" value="PWZ00362.1"/>
    <property type="molecule type" value="Genomic_DNA"/>
</dbReference>
<evidence type="ECO:0000256" key="1">
    <source>
        <dbReference type="SAM" id="Phobius"/>
    </source>
</evidence>
<protein>
    <submittedName>
        <fullName evidence="2">Uncharacterized protein</fullName>
    </submittedName>
</protein>
<keyword evidence="1" id="KW-0472">Membrane</keyword>
<evidence type="ECO:0000313" key="3">
    <source>
        <dbReference type="Proteomes" id="UP000246740"/>
    </source>
</evidence>
<organism evidence="2 3">
    <name type="scientific">Testicularia cyperi</name>
    <dbReference type="NCBI Taxonomy" id="1882483"/>
    <lineage>
        <taxon>Eukaryota</taxon>
        <taxon>Fungi</taxon>
        <taxon>Dikarya</taxon>
        <taxon>Basidiomycota</taxon>
        <taxon>Ustilaginomycotina</taxon>
        <taxon>Ustilaginomycetes</taxon>
        <taxon>Ustilaginales</taxon>
        <taxon>Anthracoideaceae</taxon>
        <taxon>Testicularia</taxon>
    </lineage>
</organism>
<dbReference type="AlphaFoldDB" id="A0A317XQI8"/>
<keyword evidence="1" id="KW-0812">Transmembrane</keyword>